<keyword evidence="4" id="KW-0274">FAD</keyword>
<keyword evidence="3" id="KW-0285">Flavoprotein</keyword>
<keyword evidence="6 9" id="KW-0560">Oxidoreductase</keyword>
<dbReference type="GO" id="GO:0071949">
    <property type="term" value="F:FAD binding"/>
    <property type="evidence" value="ECO:0007669"/>
    <property type="project" value="InterPro"/>
</dbReference>
<dbReference type="RefSeq" id="WP_011849901.1">
    <property type="nucleotide sequence ID" value="NC_009073.1"/>
</dbReference>
<dbReference type="Gene3D" id="3.30.70.2740">
    <property type="match status" value="1"/>
</dbReference>
<evidence type="ECO:0000259" key="8">
    <source>
        <dbReference type="PROSITE" id="PS51387"/>
    </source>
</evidence>
<dbReference type="Pfam" id="PF01565">
    <property type="entry name" value="FAD_binding_4"/>
    <property type="match status" value="1"/>
</dbReference>
<accession>A3MVH6</accession>
<dbReference type="Proteomes" id="UP000001431">
    <property type="component" value="Chromosome"/>
</dbReference>
<dbReference type="EMBL" id="CP000561">
    <property type="protein sequence ID" value="ABO08643.1"/>
    <property type="molecule type" value="Genomic_DNA"/>
</dbReference>
<reference evidence="9" key="1">
    <citation type="submission" date="2007-02" db="EMBL/GenBank/DDBJ databases">
        <title>Complete sequence of Pyrobaculum calidifontis JCM 11548.</title>
        <authorList>
            <consortium name="US DOE Joint Genome Institute"/>
            <person name="Copeland A."/>
            <person name="Lucas S."/>
            <person name="Lapidus A."/>
            <person name="Barry K."/>
            <person name="Glavina del Rio T."/>
            <person name="Dalin E."/>
            <person name="Tice H."/>
            <person name="Pitluck S."/>
            <person name="Chain P."/>
            <person name="Malfatti S."/>
            <person name="Shin M."/>
            <person name="Vergez L."/>
            <person name="Schmutz J."/>
            <person name="Larimer F."/>
            <person name="Land M."/>
            <person name="Hauser L."/>
            <person name="Kyrpides N."/>
            <person name="Mikhailova N."/>
            <person name="Cozen A.E."/>
            <person name="Fitz-Gibbon S.T."/>
            <person name="House C.H."/>
            <person name="Saltikov C."/>
            <person name="Lowe T.M."/>
            <person name="Richardson P."/>
        </authorList>
    </citation>
    <scope>NUCLEOTIDE SEQUENCE [LARGE SCALE GENOMIC DNA]</scope>
    <source>
        <strain evidence="9">JCM 11548</strain>
    </source>
</reference>
<evidence type="ECO:0000256" key="2">
    <source>
        <dbReference type="ARBA" id="ARBA00008000"/>
    </source>
</evidence>
<proteinExistence type="inferred from homology"/>
<name>A3MVH6_PYRCJ</name>
<dbReference type="HOGENOM" id="CLU_017779_9_2_2"/>
<dbReference type="SUPFAM" id="SSF55103">
    <property type="entry name" value="FAD-linked oxidases, C-terminal domain"/>
    <property type="match status" value="1"/>
</dbReference>
<evidence type="ECO:0000256" key="4">
    <source>
        <dbReference type="ARBA" id="ARBA00022827"/>
    </source>
</evidence>
<dbReference type="OrthoDB" id="26910at2157"/>
<dbReference type="GO" id="GO:0004458">
    <property type="term" value="F:D-lactate dehydrogenase (cytochrome) activity"/>
    <property type="evidence" value="ECO:0007669"/>
    <property type="project" value="UniProtKB-EC"/>
</dbReference>
<dbReference type="InterPro" id="IPR004113">
    <property type="entry name" value="FAD-bd_oxidored_4_C"/>
</dbReference>
<dbReference type="PROSITE" id="PS51387">
    <property type="entry name" value="FAD_PCMH"/>
    <property type="match status" value="1"/>
</dbReference>
<dbReference type="InterPro" id="IPR016164">
    <property type="entry name" value="FAD-linked_Oxase-like_C"/>
</dbReference>
<dbReference type="KEGG" id="pcl:Pcal_1218"/>
<dbReference type="eggNOG" id="arCOG00337">
    <property type="taxonomic scope" value="Archaea"/>
</dbReference>
<dbReference type="EC" id="1.1.2.4" evidence="7"/>
<sequence>MKTVLKELESIFGDRLYTEPQILALYSREASSESGRLPLAVVYPANPDEVVELVKTAIKNRLKIVPLASSTSLSGNTVTKEEGVVAVSFEKMVKVLEISDVDWYARVQPGIRVDELNLELSKYGLQWPVDPASARAASVGGVIANGGGGVKGARYGPASHWVLALEAVIGTGDVIRVGCSTVKCREGYNLMQLFIGSEGTLGIVTEATLRLAPLPQSFVGVMSRFQDVMPLVDAVIEVRRSRIWPTVAEFVDREVAKLVGLGEGYYLWLGCEVTPGGEKNMLNALSNVLSSRGEIIAVASSLGEFNKLLEPRRRLYSAQLNAAFEDYGTDAFLYIEDIAVPISKLGEAVKAIETLARKYRIKYAMGGHIGDGNLHPAAWARRSDEEEMSRVRQFYLEVGRLAIKLGGTISAEHGIGTHKKALLREAATAKGSDVVLKLMKELKRVFDPYGVFNPGKIVD</sequence>
<dbReference type="STRING" id="410359.Pcal_1218"/>
<dbReference type="AlphaFoldDB" id="A3MVH6"/>
<dbReference type="Pfam" id="PF02913">
    <property type="entry name" value="FAD-oxidase_C"/>
    <property type="match status" value="1"/>
</dbReference>
<dbReference type="InterPro" id="IPR006094">
    <property type="entry name" value="Oxid_FAD_bind_N"/>
</dbReference>
<dbReference type="InterPro" id="IPR016166">
    <property type="entry name" value="FAD-bd_PCMH"/>
</dbReference>
<organism evidence="9 10">
    <name type="scientific">Pyrobaculum calidifontis (strain DSM 21063 / JCM 11548 / VA1)</name>
    <dbReference type="NCBI Taxonomy" id="410359"/>
    <lineage>
        <taxon>Archaea</taxon>
        <taxon>Thermoproteota</taxon>
        <taxon>Thermoprotei</taxon>
        <taxon>Thermoproteales</taxon>
        <taxon>Thermoproteaceae</taxon>
        <taxon>Pyrobaculum</taxon>
    </lineage>
</organism>
<dbReference type="FunFam" id="3.30.70.2740:FF:000001">
    <property type="entry name" value="D-lactate dehydrogenase mitochondrial"/>
    <property type="match status" value="1"/>
</dbReference>
<protein>
    <recommendedName>
        <fullName evidence="7">D-lactate dehydrogenase (cytochrome)</fullName>
        <ecNumber evidence="7">1.1.2.4</ecNumber>
    </recommendedName>
</protein>
<dbReference type="Gene3D" id="3.30.465.10">
    <property type="match status" value="1"/>
</dbReference>
<evidence type="ECO:0000256" key="1">
    <source>
        <dbReference type="ARBA" id="ARBA00001974"/>
    </source>
</evidence>
<dbReference type="GO" id="GO:0008720">
    <property type="term" value="F:D-lactate dehydrogenase (NAD+) activity"/>
    <property type="evidence" value="ECO:0007669"/>
    <property type="project" value="TreeGrafter"/>
</dbReference>
<feature type="domain" description="FAD-binding PCMH-type" evidence="8">
    <location>
        <begin position="34"/>
        <end position="214"/>
    </location>
</feature>
<dbReference type="GO" id="GO:1903457">
    <property type="term" value="P:lactate catabolic process"/>
    <property type="evidence" value="ECO:0007669"/>
    <property type="project" value="TreeGrafter"/>
</dbReference>
<dbReference type="GeneID" id="4908970"/>
<comment type="cofactor">
    <cofactor evidence="1">
        <name>FAD</name>
        <dbReference type="ChEBI" id="CHEBI:57692"/>
    </cofactor>
</comment>
<keyword evidence="10" id="KW-1185">Reference proteome</keyword>
<evidence type="ECO:0000313" key="9">
    <source>
        <dbReference type="EMBL" id="ABO08643.1"/>
    </source>
</evidence>
<dbReference type="SUPFAM" id="SSF56176">
    <property type="entry name" value="FAD-binding/transporter-associated domain-like"/>
    <property type="match status" value="1"/>
</dbReference>
<comment type="similarity">
    <text evidence="2">Belongs to the FAD-binding oxidoreductase/transferase type 4 family.</text>
</comment>
<dbReference type="InterPro" id="IPR016169">
    <property type="entry name" value="FAD-bd_PCMH_sub2"/>
</dbReference>
<gene>
    <name evidence="9" type="ordered locus">Pcal_1218</name>
</gene>
<dbReference type="PANTHER" id="PTHR11748:SF111">
    <property type="entry name" value="D-LACTATE DEHYDROGENASE, MITOCHONDRIAL-RELATED"/>
    <property type="match status" value="1"/>
</dbReference>
<evidence type="ECO:0000256" key="5">
    <source>
        <dbReference type="ARBA" id="ARBA00022946"/>
    </source>
</evidence>
<dbReference type="InterPro" id="IPR036318">
    <property type="entry name" value="FAD-bd_PCMH-like_sf"/>
</dbReference>
<dbReference type="InterPro" id="IPR016171">
    <property type="entry name" value="Vanillyl_alc_oxidase_C-sub2"/>
</dbReference>
<evidence type="ECO:0000256" key="3">
    <source>
        <dbReference type="ARBA" id="ARBA00022630"/>
    </source>
</evidence>
<keyword evidence="5" id="KW-0809">Transit peptide</keyword>
<dbReference type="PANTHER" id="PTHR11748">
    <property type="entry name" value="D-LACTATE DEHYDROGENASE"/>
    <property type="match status" value="1"/>
</dbReference>
<dbReference type="Gene3D" id="1.10.45.10">
    <property type="entry name" value="Vanillyl-alcohol Oxidase, Chain A, domain 4"/>
    <property type="match status" value="1"/>
</dbReference>
<evidence type="ECO:0000256" key="7">
    <source>
        <dbReference type="ARBA" id="ARBA00038897"/>
    </source>
</evidence>
<evidence type="ECO:0000313" key="10">
    <source>
        <dbReference type="Proteomes" id="UP000001431"/>
    </source>
</evidence>
<evidence type="ECO:0000256" key="6">
    <source>
        <dbReference type="ARBA" id="ARBA00023002"/>
    </source>
</evidence>